<organism evidence="5 6">
    <name type="scientific">Vallitalea guaymasensis</name>
    <dbReference type="NCBI Taxonomy" id="1185412"/>
    <lineage>
        <taxon>Bacteria</taxon>
        <taxon>Bacillati</taxon>
        <taxon>Bacillota</taxon>
        <taxon>Clostridia</taxon>
        <taxon>Lachnospirales</taxon>
        <taxon>Vallitaleaceae</taxon>
        <taxon>Vallitalea</taxon>
    </lineage>
</organism>
<dbReference type="InterPro" id="IPR036249">
    <property type="entry name" value="Thioredoxin-like_sf"/>
</dbReference>
<dbReference type="Gene3D" id="3.40.30.10">
    <property type="entry name" value="Glutaredoxin"/>
    <property type="match status" value="1"/>
</dbReference>
<dbReference type="InterPro" id="IPR013740">
    <property type="entry name" value="Redoxin"/>
</dbReference>
<dbReference type="InterPro" id="IPR001119">
    <property type="entry name" value="SLH_dom"/>
</dbReference>
<accession>A0A8J8SC04</accession>
<dbReference type="InterPro" id="IPR013766">
    <property type="entry name" value="Thioredoxin_domain"/>
</dbReference>
<evidence type="ECO:0000259" key="4">
    <source>
        <dbReference type="PROSITE" id="PS51352"/>
    </source>
</evidence>
<feature type="domain" description="SLH" evidence="3">
    <location>
        <begin position="145"/>
        <end position="207"/>
    </location>
</feature>
<dbReference type="GO" id="GO:0016491">
    <property type="term" value="F:oxidoreductase activity"/>
    <property type="evidence" value="ECO:0007669"/>
    <property type="project" value="InterPro"/>
</dbReference>
<proteinExistence type="predicted"/>
<dbReference type="SUPFAM" id="SSF52833">
    <property type="entry name" value="Thioredoxin-like"/>
    <property type="match status" value="1"/>
</dbReference>
<dbReference type="PROSITE" id="PS51352">
    <property type="entry name" value="THIOREDOXIN_2"/>
    <property type="match status" value="1"/>
</dbReference>
<dbReference type="RefSeq" id="WP_212693307.1">
    <property type="nucleotide sequence ID" value="NZ_CP058561.1"/>
</dbReference>
<dbReference type="PANTHER" id="PTHR42852:SF16">
    <property type="entry name" value="THIOL:DISULFIDE INTERCHANGE PROTEIN TLPA"/>
    <property type="match status" value="1"/>
</dbReference>
<dbReference type="EMBL" id="CP058561">
    <property type="protein sequence ID" value="QUH29184.1"/>
    <property type="molecule type" value="Genomic_DNA"/>
</dbReference>
<reference evidence="5 6" key="1">
    <citation type="submission" date="2020-07" db="EMBL/GenBank/DDBJ databases">
        <title>Vallitalea guaymasensis genome.</title>
        <authorList>
            <person name="Postec A."/>
        </authorList>
    </citation>
    <scope>NUCLEOTIDE SEQUENCE [LARGE SCALE GENOMIC DNA]</scope>
    <source>
        <strain evidence="5 6">Ra1766G1</strain>
    </source>
</reference>
<evidence type="ECO:0000256" key="2">
    <source>
        <dbReference type="SAM" id="SignalP"/>
    </source>
</evidence>
<evidence type="ECO:0000313" key="6">
    <source>
        <dbReference type="Proteomes" id="UP000677305"/>
    </source>
</evidence>
<dbReference type="InterPro" id="IPR050553">
    <property type="entry name" value="Thioredoxin_ResA/DsbE_sf"/>
</dbReference>
<keyword evidence="6" id="KW-1185">Reference proteome</keyword>
<dbReference type="CDD" id="cd02966">
    <property type="entry name" value="TlpA_like_family"/>
    <property type="match status" value="1"/>
</dbReference>
<evidence type="ECO:0000313" key="5">
    <source>
        <dbReference type="EMBL" id="QUH29184.1"/>
    </source>
</evidence>
<dbReference type="PROSITE" id="PS51272">
    <property type="entry name" value="SLH"/>
    <property type="match status" value="2"/>
</dbReference>
<feature type="domain" description="Thioredoxin" evidence="4">
    <location>
        <begin position="429"/>
        <end position="559"/>
    </location>
</feature>
<keyword evidence="1" id="KW-0677">Repeat</keyword>
<feature type="chain" id="PRO_5035213767" evidence="2">
    <location>
        <begin position="23"/>
        <end position="570"/>
    </location>
</feature>
<dbReference type="Proteomes" id="UP000677305">
    <property type="component" value="Chromosome"/>
</dbReference>
<dbReference type="AlphaFoldDB" id="A0A8J8SC04"/>
<dbReference type="Pfam" id="PF08534">
    <property type="entry name" value="Redoxin"/>
    <property type="match status" value="1"/>
</dbReference>
<dbReference type="PANTHER" id="PTHR42852">
    <property type="entry name" value="THIOL:DISULFIDE INTERCHANGE PROTEIN DSBE"/>
    <property type="match status" value="1"/>
</dbReference>
<protein>
    <submittedName>
        <fullName evidence="5">S-layer homology domain-containing protein</fullName>
    </submittedName>
</protein>
<keyword evidence="2" id="KW-0732">Signal</keyword>
<name>A0A8J8SC04_9FIRM</name>
<feature type="signal peptide" evidence="2">
    <location>
        <begin position="1"/>
        <end position="22"/>
    </location>
</feature>
<dbReference type="Pfam" id="PF00395">
    <property type="entry name" value="SLH"/>
    <property type="match status" value="2"/>
</dbReference>
<sequence>MKKTVLFITLIFMLVNNTYAKATEQILFTDVPKDYWAKDSIEKLVESGIVNGFNDGTFKPKDNINVDAFIKLTVTAIGFSNIKNADGYWATNYINKALELSIIDKGQFDTYDRSITREEMASITIKALGYVEDKDDIQNDFVFIKNNIRDFYNIADKYLQDVVESYYYGLVTGKSSGFDPKSNATRADAVTVILRLLDKESRRPILIPPVIAESDIKKDENNKMYFDFVRYNNYKISKKGKKDICRISECPNGEITALQLLYAMDKVYQKNDGYVYLQQLGEDSHPIGIKYNCIDEIENSYDLVDLVNNSEVEFCIKHSKHDTISSYNISMNHKTHLMSYMDRYYKYQEMFDTMLLYLYDDKFPVIKEKFLEILTYADNIDVDKYSYIINLNDREMYVVIDKEQSVSIDVTIKGGNIEHIEENDATNDEQISEPAPYFSLKDINGKIHNLKDYKGKKVFIQFWSSWCSHCVNGLDEIDTLSEKENDFVILTIVSPGYKGEKREEEFKTWFNNLDYKNMTVLLDENGEIVKSYDITAYPTAVYINKDGFIVKRVLGHETNSNIIKAFSNME</sequence>
<evidence type="ECO:0000256" key="1">
    <source>
        <dbReference type="ARBA" id="ARBA00022737"/>
    </source>
</evidence>
<gene>
    <name evidence="5" type="ORF">HYG85_09700</name>
</gene>
<evidence type="ECO:0000259" key="3">
    <source>
        <dbReference type="PROSITE" id="PS51272"/>
    </source>
</evidence>
<feature type="domain" description="SLH" evidence="3">
    <location>
        <begin position="24"/>
        <end position="87"/>
    </location>
</feature>
<dbReference type="KEGG" id="vgu:HYG85_09700"/>